<comment type="caution">
    <text evidence="2">The sequence shown here is derived from an EMBL/GenBank/DDBJ whole genome shotgun (WGS) entry which is preliminary data.</text>
</comment>
<dbReference type="GO" id="GO:0005524">
    <property type="term" value="F:ATP binding"/>
    <property type="evidence" value="ECO:0007669"/>
    <property type="project" value="InterPro"/>
</dbReference>
<name>A0A2A9PKG2_OPHUN</name>
<dbReference type="PANTHER" id="PTHR23257">
    <property type="entry name" value="SERINE-THREONINE PROTEIN KINASE"/>
    <property type="match status" value="1"/>
</dbReference>
<dbReference type="AlphaFoldDB" id="A0A2A9PKG2"/>
<dbReference type="GO" id="GO:0005737">
    <property type="term" value="C:cytoplasm"/>
    <property type="evidence" value="ECO:0007669"/>
    <property type="project" value="TreeGrafter"/>
</dbReference>
<dbReference type="PROSITE" id="PS50011">
    <property type="entry name" value="PROTEIN_KINASE_DOM"/>
    <property type="match status" value="1"/>
</dbReference>
<reference evidence="2 3" key="1">
    <citation type="journal article" date="2015" name="BMC Genomics">
        <title>Gene expression during zombie ant biting behavior reflects the complexity underlying fungal parasitic behavioral manipulation.</title>
        <authorList>
            <person name="de Bekker C."/>
            <person name="Ohm R.A."/>
            <person name="Loreto R.G."/>
            <person name="Sebastian A."/>
            <person name="Albert I."/>
            <person name="Merrow M."/>
            <person name="Brachmann A."/>
            <person name="Hughes D.P."/>
        </authorList>
    </citation>
    <scope>NUCLEOTIDE SEQUENCE [LARGE SCALE GENOMIC DNA]</scope>
    <source>
        <strain evidence="2 3">SC16a</strain>
    </source>
</reference>
<protein>
    <recommendedName>
        <fullName evidence="1">Protein kinase domain-containing protein</fullName>
    </recommendedName>
</protein>
<gene>
    <name evidence="2" type="ORF">XA68_17098</name>
</gene>
<dbReference type="InterPro" id="IPR050167">
    <property type="entry name" value="Ser_Thr_protein_kinase"/>
</dbReference>
<proteinExistence type="predicted"/>
<dbReference type="InterPro" id="IPR000719">
    <property type="entry name" value="Prot_kinase_dom"/>
</dbReference>
<dbReference type="Proteomes" id="UP000037136">
    <property type="component" value="Unassembled WGS sequence"/>
</dbReference>
<evidence type="ECO:0000259" key="1">
    <source>
        <dbReference type="PROSITE" id="PS50011"/>
    </source>
</evidence>
<dbReference type="Gene3D" id="1.10.510.10">
    <property type="entry name" value="Transferase(Phosphotransferase) domain 1"/>
    <property type="match status" value="1"/>
</dbReference>
<dbReference type="Pfam" id="PF00069">
    <property type="entry name" value="Pkinase"/>
    <property type="match status" value="1"/>
</dbReference>
<feature type="domain" description="Protein kinase" evidence="1">
    <location>
        <begin position="19"/>
        <end position="256"/>
    </location>
</feature>
<evidence type="ECO:0000313" key="3">
    <source>
        <dbReference type="Proteomes" id="UP000037136"/>
    </source>
</evidence>
<keyword evidence="3" id="KW-1185">Reference proteome</keyword>
<dbReference type="OrthoDB" id="4062651at2759"/>
<dbReference type="SUPFAM" id="SSF56112">
    <property type="entry name" value="Protein kinase-like (PK-like)"/>
    <property type="match status" value="1"/>
</dbReference>
<dbReference type="InterPro" id="IPR011009">
    <property type="entry name" value="Kinase-like_dom_sf"/>
</dbReference>
<reference evidence="2 3" key="2">
    <citation type="journal article" date="2017" name="Sci. Rep.">
        <title>Ant-infecting Ophiocordyceps genomes reveal a high diversity of potential behavioral manipulation genes and a possible major role for enterotoxins.</title>
        <authorList>
            <person name="de Bekker C."/>
            <person name="Ohm R.A."/>
            <person name="Evans H.C."/>
            <person name="Brachmann A."/>
            <person name="Hughes D.P."/>
        </authorList>
    </citation>
    <scope>NUCLEOTIDE SEQUENCE [LARGE SCALE GENOMIC DNA]</scope>
    <source>
        <strain evidence="2 3">SC16a</strain>
    </source>
</reference>
<dbReference type="STRING" id="268505.A0A2A9PKG2"/>
<dbReference type="GO" id="GO:0004672">
    <property type="term" value="F:protein kinase activity"/>
    <property type="evidence" value="ECO:0007669"/>
    <property type="project" value="InterPro"/>
</dbReference>
<sequence>MDVYVKNDVFVAKDDDYVFDHTKIILRGPNDEYFYAIIYKRIPSSSKIDVSELDTTRIPTDHLWPLAIPQFTRAPDPLPSTSFLKQPRLVDHEKSSGNLVFASLILAEVEACEVLRTHPHPNIVQYLGCVVKDGRITGLGFAKHSLTLEQLLEDGKPFDTARCLLGIEAGVRHMHNLGLIHNDLNPSNIMMDGHHPVIIDFDSCKREGDKLGVKAGTYGWSLLDQDYSRRENDLYSLSKIREALSEAAKKCSIPQT</sequence>
<organism evidence="2 3">
    <name type="scientific">Ophiocordyceps unilateralis</name>
    <name type="common">Zombie-ant fungus</name>
    <name type="synonym">Torrubia unilateralis</name>
    <dbReference type="NCBI Taxonomy" id="268505"/>
    <lineage>
        <taxon>Eukaryota</taxon>
        <taxon>Fungi</taxon>
        <taxon>Dikarya</taxon>
        <taxon>Ascomycota</taxon>
        <taxon>Pezizomycotina</taxon>
        <taxon>Sordariomycetes</taxon>
        <taxon>Hypocreomycetidae</taxon>
        <taxon>Hypocreales</taxon>
        <taxon>Ophiocordycipitaceae</taxon>
        <taxon>Ophiocordyceps</taxon>
    </lineage>
</organism>
<dbReference type="GO" id="GO:0007165">
    <property type="term" value="P:signal transduction"/>
    <property type="evidence" value="ECO:0007669"/>
    <property type="project" value="TreeGrafter"/>
</dbReference>
<dbReference type="EMBL" id="LAZP02000067">
    <property type="protein sequence ID" value="PFH61521.1"/>
    <property type="molecule type" value="Genomic_DNA"/>
</dbReference>
<evidence type="ECO:0000313" key="2">
    <source>
        <dbReference type="EMBL" id="PFH61521.1"/>
    </source>
</evidence>
<accession>A0A2A9PKG2</accession>